<proteinExistence type="predicted"/>
<evidence type="ECO:0000313" key="2">
    <source>
        <dbReference type="EMBL" id="PKC05060.1"/>
    </source>
</evidence>
<dbReference type="EMBL" id="LLXH01000412">
    <property type="protein sequence ID" value="PKC67115.1"/>
    <property type="molecule type" value="Genomic_DNA"/>
</dbReference>
<sequence>MRSSLLILHDQLPALNDKSRRVVEDVLFDSISNFTSEQDGLTNTKEDPELSADLYSHLAKYYDKVGEKHAMDLSQARKKWYELRNLAAPVYRGAIVEIDQQLSTFLGNQTKKRLSIEKSLPPATRGRSLTPIVEIRPVEIRDNLKSSDPDSPDGFTIIPRENENNWHS</sequence>
<dbReference type="Proteomes" id="UP000232722">
    <property type="component" value="Unassembled WGS sequence"/>
</dbReference>
<reference evidence="3 4" key="4">
    <citation type="submission" date="2017-10" db="EMBL/GenBank/DDBJ databases">
        <title>Genome analyses suggest a sexual origin of heterokaryosis in a supposedly ancient asexual fungus.</title>
        <authorList>
            <person name="Corradi N."/>
            <person name="Sedzielewska K."/>
            <person name="Noel J."/>
            <person name="Charron P."/>
            <person name="Farinelli L."/>
            <person name="Marton T."/>
            <person name="Kruger M."/>
            <person name="Pelin A."/>
            <person name="Brachmann A."/>
            <person name="Corradi N."/>
        </authorList>
    </citation>
    <scope>NUCLEOTIDE SEQUENCE [LARGE SCALE GENOMIC DNA]</scope>
    <source>
        <strain evidence="3 4">A1</strain>
    </source>
</reference>
<dbReference type="AlphaFoldDB" id="A0A2N0RUY9"/>
<dbReference type="VEuPathDB" id="FungiDB:RhiirA1_458826"/>
<evidence type="ECO:0000313" key="4">
    <source>
        <dbReference type="Proteomes" id="UP000232688"/>
    </source>
</evidence>
<evidence type="ECO:0000313" key="5">
    <source>
        <dbReference type="Proteomes" id="UP000232722"/>
    </source>
</evidence>
<dbReference type="EMBL" id="LLXJ01000923">
    <property type="protein sequence ID" value="PKC05060.1"/>
    <property type="molecule type" value="Genomic_DNA"/>
</dbReference>
<dbReference type="VEuPathDB" id="FungiDB:RhiirFUN_019118"/>
<feature type="region of interest" description="Disordered" evidence="1">
    <location>
        <begin position="143"/>
        <end position="168"/>
    </location>
</feature>
<organism evidence="3 4">
    <name type="scientific">Rhizophagus irregularis</name>
    <dbReference type="NCBI Taxonomy" id="588596"/>
    <lineage>
        <taxon>Eukaryota</taxon>
        <taxon>Fungi</taxon>
        <taxon>Fungi incertae sedis</taxon>
        <taxon>Mucoromycota</taxon>
        <taxon>Glomeromycotina</taxon>
        <taxon>Glomeromycetes</taxon>
        <taxon>Glomerales</taxon>
        <taxon>Glomeraceae</taxon>
        <taxon>Rhizophagus</taxon>
    </lineage>
</organism>
<gene>
    <name evidence="3" type="ORF">RhiirA1_458826</name>
    <name evidence="2" type="ORF">RhiirA5_502355</name>
</gene>
<protein>
    <submittedName>
        <fullName evidence="3">Uncharacterized protein</fullName>
    </submittedName>
</protein>
<dbReference type="VEuPathDB" id="FungiDB:FUN_020150"/>
<reference evidence="3 4" key="3">
    <citation type="submission" date="2017-10" db="EMBL/GenBank/DDBJ databases">
        <title>Extensive intraspecific genome diversity in a model arbuscular mycorrhizal fungus.</title>
        <authorList>
            <person name="Chen E.C.H."/>
            <person name="Morin E."/>
            <person name="Baudet D."/>
            <person name="Noel J."/>
            <person name="Ndikumana S."/>
            <person name="Charron P."/>
            <person name="St-Onge C."/>
            <person name="Giorgi J."/>
            <person name="Grigoriev I.V."/>
            <person name="Roux C."/>
            <person name="Martin F.M."/>
            <person name="Corradi N."/>
        </authorList>
    </citation>
    <scope>NUCLEOTIDE SEQUENCE [LARGE SCALE GENOMIC DNA]</scope>
    <source>
        <strain evidence="3 4">A1</strain>
    </source>
</reference>
<name>A0A2N0RUY9_9GLOM</name>
<comment type="caution">
    <text evidence="3">The sequence shown here is derived from an EMBL/GenBank/DDBJ whole genome shotgun (WGS) entry which is preliminary data.</text>
</comment>
<evidence type="ECO:0000256" key="1">
    <source>
        <dbReference type="SAM" id="MobiDB-lite"/>
    </source>
</evidence>
<reference evidence="2 5" key="1">
    <citation type="submission" date="2016-04" db="EMBL/GenBank/DDBJ databases">
        <title>Genome analyses suggest a sexual origin of heterokaryosis in a supposedly ancient asexual fungus.</title>
        <authorList>
            <person name="Ropars J."/>
            <person name="Sedzielewska K."/>
            <person name="Noel J."/>
            <person name="Charron P."/>
            <person name="Farinelli L."/>
            <person name="Marton T."/>
            <person name="Kruger M."/>
            <person name="Pelin A."/>
            <person name="Brachmann A."/>
            <person name="Corradi N."/>
        </authorList>
    </citation>
    <scope>NUCLEOTIDE SEQUENCE [LARGE SCALE GENOMIC DNA]</scope>
    <source>
        <strain evidence="2 5">A5</strain>
    </source>
</reference>
<accession>A0A2N0RUY9</accession>
<reference evidence="2 5" key="2">
    <citation type="submission" date="2017-09" db="EMBL/GenBank/DDBJ databases">
        <title>Extensive intraspecific genome diversity in a model arbuscular mycorrhizal fungus.</title>
        <authorList>
            <person name="Chen E.C."/>
            <person name="Morin E."/>
            <person name="Beaudet D."/>
            <person name="Noel J."/>
            <person name="Ndikumana S."/>
            <person name="Charron P."/>
            <person name="St-Onge C."/>
            <person name="Giorgi J."/>
            <person name="Grigoriev I.V."/>
            <person name="Roux C."/>
            <person name="Martin F.M."/>
            <person name="Corradi N."/>
        </authorList>
    </citation>
    <scope>NUCLEOTIDE SEQUENCE [LARGE SCALE GENOMIC DNA]</scope>
    <source>
        <strain evidence="2 5">A5</strain>
    </source>
</reference>
<dbReference type="Proteomes" id="UP000232688">
    <property type="component" value="Unassembled WGS sequence"/>
</dbReference>
<evidence type="ECO:0000313" key="3">
    <source>
        <dbReference type="EMBL" id="PKC67115.1"/>
    </source>
</evidence>